<evidence type="ECO:0000313" key="8">
    <source>
        <dbReference type="Proteomes" id="UP000613580"/>
    </source>
</evidence>
<accession>A0A8H6T4G3</accession>
<dbReference type="InterPro" id="IPR004217">
    <property type="entry name" value="Tim10-like"/>
</dbReference>
<keyword evidence="5" id="KW-1015">Disulfide bond</keyword>
<evidence type="ECO:0000256" key="4">
    <source>
        <dbReference type="ARBA" id="ARBA00023010"/>
    </source>
</evidence>
<comment type="similarity">
    <text evidence="1 5">Belongs to the small Tim family.</text>
</comment>
<keyword evidence="2 5" id="KW-0999">Mitochondrion inner membrane</keyword>
<dbReference type="GO" id="GO:0015031">
    <property type="term" value="P:protein transport"/>
    <property type="evidence" value="ECO:0007669"/>
    <property type="project" value="UniProtKB-KW"/>
</dbReference>
<keyword evidence="4 5" id="KW-0811">Translocation</keyword>
<feature type="domain" description="Tim10-like" evidence="6">
    <location>
        <begin position="74"/>
        <end position="136"/>
    </location>
</feature>
<evidence type="ECO:0000259" key="6">
    <source>
        <dbReference type="Pfam" id="PF02953"/>
    </source>
</evidence>
<keyword evidence="3 5" id="KW-0653">Protein transport</keyword>
<keyword evidence="8" id="KW-1185">Reference proteome</keyword>
<reference evidence="7" key="1">
    <citation type="submission" date="2020-05" db="EMBL/GenBank/DDBJ databases">
        <title>Mycena genomes resolve the evolution of fungal bioluminescence.</title>
        <authorList>
            <person name="Tsai I.J."/>
        </authorList>
    </citation>
    <scope>NUCLEOTIDE SEQUENCE</scope>
    <source>
        <strain evidence="7">110903Hualien_Pintung</strain>
    </source>
</reference>
<dbReference type="Proteomes" id="UP000613580">
    <property type="component" value="Unassembled WGS sequence"/>
</dbReference>
<dbReference type="EMBL" id="JACAZE010000007">
    <property type="protein sequence ID" value="KAF7310680.1"/>
    <property type="molecule type" value="Genomic_DNA"/>
</dbReference>
<evidence type="ECO:0000256" key="5">
    <source>
        <dbReference type="RuleBase" id="RU367043"/>
    </source>
</evidence>
<evidence type="ECO:0000256" key="3">
    <source>
        <dbReference type="ARBA" id="ARBA00022927"/>
    </source>
</evidence>
<comment type="domain">
    <text evidence="5">The twin CX3C motif contains 4 conserved Cys residues that form 2 disulfide bonds in the mitochondrial intermembrane space.</text>
</comment>
<keyword evidence="5" id="KW-0813">Transport</keyword>
<name>A0A8H6T4G3_MYCCL</name>
<dbReference type="InterPro" id="IPR035427">
    <property type="entry name" value="Tim10-like_dom_sf"/>
</dbReference>
<dbReference type="Gene3D" id="1.10.287.810">
    <property type="entry name" value="Mitochondrial import inner membrane translocase subunit tim13 like domains"/>
    <property type="match status" value="1"/>
</dbReference>
<keyword evidence="5" id="KW-0496">Mitochondrion</keyword>
<dbReference type="Pfam" id="PF02953">
    <property type="entry name" value="zf-Tim10_DDP"/>
    <property type="match status" value="1"/>
</dbReference>
<keyword evidence="5" id="KW-0143">Chaperone</keyword>
<proteinExistence type="inferred from homology"/>
<comment type="subunit">
    <text evidence="5">Heterohexamer.</text>
</comment>
<comment type="function">
    <text evidence="5">Mitochondrial intermembrane chaperone that participates in the import and insertion of some multi-pass transmembrane proteins into the mitochondrial inner membrane. Also required for the transfer of beta-barrel precursors from the TOM complex to the sorting and assembly machinery (SAM complex) of the outer membrane. Acts as a chaperone-like protein that protects the hydrophobic precursors from aggregation and guide them through the mitochondrial intermembrane space.</text>
</comment>
<dbReference type="OrthoDB" id="344165at2759"/>
<keyword evidence="2 5" id="KW-0472">Membrane</keyword>
<organism evidence="7 8">
    <name type="scientific">Mycena chlorophos</name>
    <name type="common">Agaric fungus</name>
    <name type="synonym">Agaricus chlorophos</name>
    <dbReference type="NCBI Taxonomy" id="658473"/>
    <lineage>
        <taxon>Eukaryota</taxon>
        <taxon>Fungi</taxon>
        <taxon>Dikarya</taxon>
        <taxon>Basidiomycota</taxon>
        <taxon>Agaricomycotina</taxon>
        <taxon>Agaricomycetes</taxon>
        <taxon>Agaricomycetidae</taxon>
        <taxon>Agaricales</taxon>
        <taxon>Marasmiineae</taxon>
        <taxon>Mycenaceae</taxon>
        <taxon>Mycena</taxon>
    </lineage>
</organism>
<dbReference type="GO" id="GO:0005743">
    <property type="term" value="C:mitochondrial inner membrane"/>
    <property type="evidence" value="ECO:0007669"/>
    <property type="project" value="UniProtKB-SubCell"/>
</dbReference>
<evidence type="ECO:0000256" key="2">
    <source>
        <dbReference type="ARBA" id="ARBA00022792"/>
    </source>
</evidence>
<sequence length="146" mass="16400">MSRAIDAVQRLPHRIGRPRGYPTGGRESGGHAGFAAGGIVVESTRRSRQTLLRSTPRMDASKFDEATQKELAAFLERQQAEARVQSTIHNLSTMCWDKCVTSTPSTRFSRSEEACLANCVDRFLDSSMHLVRRIEEQRSTYQKPSE</sequence>
<gene>
    <name evidence="7" type="ORF">HMN09_00610900</name>
</gene>
<comment type="subcellular location">
    <subcellularLocation>
        <location evidence="5">Mitochondrion inner membrane</location>
        <topology evidence="5">Peripheral membrane protein</topology>
        <orientation evidence="5">Intermembrane side</orientation>
    </subcellularLocation>
</comment>
<evidence type="ECO:0000256" key="1">
    <source>
        <dbReference type="ARBA" id="ARBA00006720"/>
    </source>
</evidence>
<evidence type="ECO:0000313" key="7">
    <source>
        <dbReference type="EMBL" id="KAF7310680.1"/>
    </source>
</evidence>
<dbReference type="AlphaFoldDB" id="A0A8H6T4G3"/>
<comment type="caution">
    <text evidence="7">The sequence shown here is derived from an EMBL/GenBank/DDBJ whole genome shotgun (WGS) entry which is preliminary data.</text>
</comment>
<protein>
    <recommendedName>
        <fullName evidence="5">Mitochondrial import inner membrane translocase subunit</fullName>
    </recommendedName>
</protein>
<dbReference type="SUPFAM" id="SSF144122">
    <property type="entry name" value="Tim10-like"/>
    <property type="match status" value="1"/>
</dbReference>